<dbReference type="PIRSF" id="PIRSF009283">
    <property type="entry name" value="HPP_dOase"/>
    <property type="match status" value="1"/>
</dbReference>
<reference evidence="12 13" key="1">
    <citation type="submission" date="2016-02" db="EMBL/GenBank/DDBJ databases">
        <title>Comparative genomic and transcriptomic foundation for Pichia pastoris.</title>
        <authorList>
            <person name="Love K.R."/>
            <person name="Shah K.A."/>
            <person name="Whittaker C.A."/>
            <person name="Wu J."/>
            <person name="Bartlett M.C."/>
            <person name="Ma D."/>
            <person name="Leeson R.L."/>
            <person name="Priest M."/>
            <person name="Young S.K."/>
            <person name="Love J.C."/>
        </authorList>
    </citation>
    <scope>NUCLEOTIDE SEQUENCE [LARGE SCALE GENOMIC DNA]</scope>
    <source>
        <strain evidence="12 13">ATCC 28485</strain>
    </source>
</reference>
<proteinExistence type="inferred from homology"/>
<dbReference type="OrthoDB" id="414569at2759"/>
<evidence type="ECO:0000256" key="5">
    <source>
        <dbReference type="ARBA" id="ARBA00022737"/>
    </source>
</evidence>
<evidence type="ECO:0000256" key="3">
    <source>
        <dbReference type="ARBA" id="ARBA00013222"/>
    </source>
</evidence>
<dbReference type="AlphaFoldDB" id="A0A1B2JD28"/>
<dbReference type="Pfam" id="PF00903">
    <property type="entry name" value="Glyoxalase"/>
    <property type="match status" value="1"/>
</dbReference>
<dbReference type="Proteomes" id="UP000094565">
    <property type="component" value="Chromosome 2"/>
</dbReference>
<keyword evidence="8" id="KW-0585">Phenylalanine catabolism</keyword>
<feature type="binding site" evidence="10">
    <location>
        <position position="402"/>
    </location>
    <ligand>
        <name>Fe cation</name>
        <dbReference type="ChEBI" id="CHEBI:24875"/>
    </ligand>
</feature>
<dbReference type="GO" id="GO:0003868">
    <property type="term" value="F:4-hydroxyphenylpyruvate dioxygenase activity"/>
    <property type="evidence" value="ECO:0007669"/>
    <property type="project" value="InterPro"/>
</dbReference>
<evidence type="ECO:0000256" key="9">
    <source>
        <dbReference type="PIRNR" id="PIRNR009283"/>
    </source>
</evidence>
<keyword evidence="5" id="KW-0677">Repeat</keyword>
<dbReference type="PANTHER" id="PTHR11959:SF1">
    <property type="entry name" value="4-HYDROXYPHENYLPYRUVATE DIOXYGENASE"/>
    <property type="match status" value="1"/>
</dbReference>
<dbReference type="CDD" id="cd08342">
    <property type="entry name" value="HPPD_N_like"/>
    <property type="match status" value="1"/>
</dbReference>
<gene>
    <name evidence="12" type="ORF">ATY40_BA7502956</name>
</gene>
<dbReference type="InterPro" id="IPR005956">
    <property type="entry name" value="4OHPhenylPyrv_dOase"/>
</dbReference>
<dbReference type="InterPro" id="IPR041735">
    <property type="entry name" value="4OHPhenylPyrv_dOase_C"/>
</dbReference>
<dbReference type="InterPro" id="IPR037523">
    <property type="entry name" value="VOC_core"/>
</dbReference>
<evidence type="ECO:0000313" key="13">
    <source>
        <dbReference type="Proteomes" id="UP000094565"/>
    </source>
</evidence>
<dbReference type="InterPro" id="IPR029068">
    <property type="entry name" value="Glyas_Bleomycin-R_OHBP_Dase"/>
</dbReference>
<dbReference type="Gene3D" id="3.10.180.10">
    <property type="entry name" value="2,3-Dihydroxybiphenyl 1,2-Dioxygenase, domain 1"/>
    <property type="match status" value="2"/>
</dbReference>
<dbReference type="InterPro" id="IPR041736">
    <property type="entry name" value="4OHPhenylPyrv_dOase_N"/>
</dbReference>
<evidence type="ECO:0000256" key="8">
    <source>
        <dbReference type="ARBA" id="ARBA00023232"/>
    </source>
</evidence>
<comment type="similarity">
    <text evidence="2 9">Belongs to the 4HPPD family.</text>
</comment>
<evidence type="ECO:0000256" key="6">
    <source>
        <dbReference type="ARBA" id="ARBA00022878"/>
    </source>
</evidence>
<feature type="domain" description="VOC" evidence="11">
    <location>
        <begin position="231"/>
        <end position="391"/>
    </location>
</feature>
<dbReference type="GO" id="GO:0046872">
    <property type="term" value="F:metal ion binding"/>
    <property type="evidence" value="ECO:0007669"/>
    <property type="project" value="UniProtKB-KW"/>
</dbReference>
<evidence type="ECO:0000256" key="7">
    <source>
        <dbReference type="ARBA" id="ARBA00023004"/>
    </source>
</evidence>
<evidence type="ECO:0000256" key="2">
    <source>
        <dbReference type="ARBA" id="ARBA00005877"/>
    </source>
</evidence>
<keyword evidence="13" id="KW-1185">Reference proteome</keyword>
<feature type="binding site" evidence="10">
    <location>
        <position position="234"/>
    </location>
    <ligand>
        <name>Fe cation</name>
        <dbReference type="ChEBI" id="CHEBI:24875"/>
    </ligand>
</feature>
<comment type="pathway">
    <text evidence="1">Amino-acid degradation; L-phenylalanine degradation; acetoacetate and fumarate from L-phenylalanine: step 3/6.</text>
</comment>
<evidence type="ECO:0000256" key="1">
    <source>
        <dbReference type="ARBA" id="ARBA00005162"/>
    </source>
</evidence>
<organism evidence="12 13">
    <name type="scientific">Komagataella pastoris</name>
    <name type="common">Yeast</name>
    <name type="synonym">Pichia pastoris</name>
    <dbReference type="NCBI Taxonomy" id="4922"/>
    <lineage>
        <taxon>Eukaryota</taxon>
        <taxon>Fungi</taxon>
        <taxon>Dikarya</taxon>
        <taxon>Ascomycota</taxon>
        <taxon>Saccharomycotina</taxon>
        <taxon>Pichiomycetes</taxon>
        <taxon>Pichiales</taxon>
        <taxon>Pichiaceae</taxon>
        <taxon>Komagataella</taxon>
    </lineage>
</organism>
<dbReference type="GO" id="GO:0006559">
    <property type="term" value="P:L-phenylalanine catabolic process"/>
    <property type="evidence" value="ECO:0007669"/>
    <property type="project" value="UniProtKB-UniPathway"/>
</dbReference>
<evidence type="ECO:0000256" key="4">
    <source>
        <dbReference type="ARBA" id="ARBA00022723"/>
    </source>
</evidence>
<dbReference type="SUPFAM" id="SSF54593">
    <property type="entry name" value="Glyoxalase/Bleomycin resistance protein/Dihydroxybiphenyl dioxygenase"/>
    <property type="match status" value="1"/>
</dbReference>
<feature type="binding site" evidence="10">
    <location>
        <position position="317"/>
    </location>
    <ligand>
        <name>Fe cation</name>
        <dbReference type="ChEBI" id="CHEBI:24875"/>
    </ligand>
</feature>
<dbReference type="FunFam" id="3.10.180.10:FF:000001">
    <property type="entry name" value="4-hydroxyphenylpyruvate dioxygenase"/>
    <property type="match status" value="1"/>
</dbReference>
<sequence length="435" mass="49122">MVEPVNPLTKHVLVKDGLDLASSLTKTNQLEGLSIDSSLMPKLANDGFVAYDHVTFYVSNAKLSSRFFINSLGFYPVAYKGLETGSKNICHHVVSNGSVTFQFVSTLRSFSDSKNEDLMIKEIQNHVSKHGDGVKDVAFQVENVQHVFELAVANGARPILKPTVLKEEGSALVIAKVGALGDVVHTLINRSQYKGVFMPGYISYEDAFGHDYMRTVTELNEKVLPKVSFACIDHCVQNQDWNEMFQSCEFYAKAFGFHQFWSVDENVICTQYSALRSTVMASSNELVKMPINEPAKGLKKSQIEEFLDFYEGPGVQHIALLTPNIVSTVKNMKFRGVEFINVPPKYYSRLRQRLLETKRNYEIKESLDELEKAGILVDFDENGYLLQLFSKPMQDRPTLFLEVIQRENHNGFGAGNFKALFETLELEQQRRGNLV</sequence>
<dbReference type="InterPro" id="IPR004360">
    <property type="entry name" value="Glyas_Fos-R_dOase_dom"/>
</dbReference>
<dbReference type="PANTHER" id="PTHR11959">
    <property type="entry name" value="4-HYDROXYPHENYLPYRUVATE DIOXYGENASE"/>
    <property type="match status" value="1"/>
</dbReference>
<keyword evidence="6" id="KW-0828">Tyrosine catabolism</keyword>
<feature type="domain" description="VOC" evidence="11">
    <location>
        <begin position="50"/>
        <end position="190"/>
    </location>
</feature>
<accession>A0A1B2JD28</accession>
<dbReference type="PROSITE" id="PS51819">
    <property type="entry name" value="VOC"/>
    <property type="match status" value="2"/>
</dbReference>
<name>A0A1B2JD28_PICPA</name>
<protein>
    <recommendedName>
        <fullName evidence="3 9">4-hydroxyphenylpyruvate dioxygenase</fullName>
    </recommendedName>
</protein>
<keyword evidence="4 10" id="KW-0479">Metal-binding</keyword>
<dbReference type="GO" id="GO:0006572">
    <property type="term" value="P:L-tyrosine catabolic process"/>
    <property type="evidence" value="ECO:0007669"/>
    <property type="project" value="UniProtKB-KW"/>
</dbReference>
<dbReference type="NCBIfam" id="TIGR01263">
    <property type="entry name" value="4HPPD"/>
    <property type="match status" value="1"/>
</dbReference>
<evidence type="ECO:0000313" key="12">
    <source>
        <dbReference type="EMBL" id="ANZ75939.1"/>
    </source>
</evidence>
<keyword evidence="7 10" id="KW-0408">Iron</keyword>
<dbReference type="CDD" id="cd07250">
    <property type="entry name" value="HPPD_C_like"/>
    <property type="match status" value="1"/>
</dbReference>
<dbReference type="UniPathway" id="UPA00139">
    <property type="reaction ID" value="UER00362"/>
</dbReference>
<dbReference type="EMBL" id="CP014585">
    <property type="protein sequence ID" value="ANZ75939.1"/>
    <property type="molecule type" value="Genomic_DNA"/>
</dbReference>
<evidence type="ECO:0000256" key="10">
    <source>
        <dbReference type="PIRSR" id="PIRSR009283-1"/>
    </source>
</evidence>
<evidence type="ECO:0000259" key="11">
    <source>
        <dbReference type="PROSITE" id="PS51819"/>
    </source>
</evidence>
<comment type="cofactor">
    <cofactor evidence="10">
        <name>Fe cation</name>
        <dbReference type="ChEBI" id="CHEBI:24875"/>
    </cofactor>
    <text evidence="10">Binds 1 Fe cation per subunit.</text>
</comment>